<keyword evidence="3" id="KW-1185">Reference proteome</keyword>
<comment type="caution">
    <text evidence="2">The sequence shown here is derived from an EMBL/GenBank/DDBJ whole genome shotgun (WGS) entry which is preliminary data.</text>
</comment>
<evidence type="ECO:0000256" key="1">
    <source>
        <dbReference type="SAM" id="MobiDB-lite"/>
    </source>
</evidence>
<dbReference type="AlphaFoldDB" id="A0A5J4NCW3"/>
<proteinExistence type="predicted"/>
<dbReference type="Proteomes" id="UP000324629">
    <property type="component" value="Unassembled WGS sequence"/>
</dbReference>
<feature type="compositionally biased region" description="Low complexity" evidence="1">
    <location>
        <begin position="87"/>
        <end position="98"/>
    </location>
</feature>
<evidence type="ECO:0000313" key="2">
    <source>
        <dbReference type="EMBL" id="KAA3673347.1"/>
    </source>
</evidence>
<dbReference type="EMBL" id="QNGE01003997">
    <property type="protein sequence ID" value="KAA3673347.1"/>
    <property type="molecule type" value="Genomic_DNA"/>
</dbReference>
<protein>
    <submittedName>
        <fullName evidence="2">Uncharacterized protein</fullName>
    </submittedName>
</protein>
<feature type="region of interest" description="Disordered" evidence="1">
    <location>
        <begin position="80"/>
        <end position="101"/>
    </location>
</feature>
<accession>A0A5J4NCW3</accession>
<reference evidence="2 3" key="1">
    <citation type="journal article" date="2019" name="Gigascience">
        <title>Whole-genome sequence of the oriental lung fluke Paragonimus westermani.</title>
        <authorList>
            <person name="Oey H."/>
            <person name="Zakrzewski M."/>
            <person name="Narain K."/>
            <person name="Devi K.R."/>
            <person name="Agatsuma T."/>
            <person name="Nawaratna S."/>
            <person name="Gobert G.N."/>
            <person name="Jones M.K."/>
            <person name="Ragan M.A."/>
            <person name="McManus D.P."/>
            <person name="Krause L."/>
        </authorList>
    </citation>
    <scope>NUCLEOTIDE SEQUENCE [LARGE SCALE GENOMIC DNA]</scope>
    <source>
        <strain evidence="2 3">IND2009</strain>
    </source>
</reference>
<name>A0A5J4NCW3_9TREM</name>
<feature type="compositionally biased region" description="Low complexity" evidence="1">
    <location>
        <begin position="155"/>
        <end position="165"/>
    </location>
</feature>
<gene>
    <name evidence="2" type="ORF">DEA37_0001327</name>
</gene>
<organism evidence="2 3">
    <name type="scientific">Paragonimus westermani</name>
    <dbReference type="NCBI Taxonomy" id="34504"/>
    <lineage>
        <taxon>Eukaryota</taxon>
        <taxon>Metazoa</taxon>
        <taxon>Spiralia</taxon>
        <taxon>Lophotrochozoa</taxon>
        <taxon>Platyhelminthes</taxon>
        <taxon>Trematoda</taxon>
        <taxon>Digenea</taxon>
        <taxon>Plagiorchiida</taxon>
        <taxon>Troglotremata</taxon>
        <taxon>Troglotrematidae</taxon>
        <taxon>Paragonimus</taxon>
    </lineage>
</organism>
<evidence type="ECO:0000313" key="3">
    <source>
        <dbReference type="Proteomes" id="UP000324629"/>
    </source>
</evidence>
<feature type="region of interest" description="Disordered" evidence="1">
    <location>
        <begin position="139"/>
        <end position="168"/>
    </location>
</feature>
<sequence>MPVDRRIPWVCAECQKEGYSVAIGTLSDSVTIPTSSNVSEDSVSIVTGEVDNTCDEEIENDTPKFLEEASSAGIMTITEEHDEQRLGSPTSHTTGSSTAESDLVTALSVEHTESANQTVLNPIAKNPSIIRLHSPHSLYTAEPADSNPSPSNSEVTPVTKPVTTTHSPNLKQSKIKLVQHSSPLSAPDRMVFHVYNISDTFCVD</sequence>